<dbReference type="CDD" id="cd00077">
    <property type="entry name" value="HDc"/>
    <property type="match status" value="1"/>
</dbReference>
<dbReference type="Gene3D" id="1.10.3210.10">
    <property type="entry name" value="Hypothetical protein af1432"/>
    <property type="match status" value="1"/>
</dbReference>
<feature type="region of interest" description="Disordered" evidence="1">
    <location>
        <begin position="586"/>
        <end position="606"/>
    </location>
</feature>
<sequence>MDDDDGVPLSQLANEAFSTVLPHNTKPGPARGPTDFSGLGAALNGGGGAALVANGVTSGAGPGSTAAANGTGPGPGSDAAANGAGPGPGSDASAAAGARRPKVHGKLFQDPVHDAYRLDPLCALIFDTRQFQRLRNLKQLGLTYHVYVGASHNRFEHSLGVAHLADRFANHLWRLQQGDTEVERRDLKLVQIAGLCHDLGHGPFSHVFEREFLRRKGITTWEHEHMSTAMLDFIVDENHIDALSRTDITRVQNMITSGHGNMAPAGQRWLYEIVANGRNNIDVDKFDYLMRDSHHCGVKTACNFNRIMQFSKVIDDEICFKYTEYRNLYELFHARAAMHRAVYTHKKVTAVDQMVTDALLEADPALRISDKIHAPADFQLLDDSLLNMIENFEMFRGMLNLAPEDDAAMKSSQAIIARLRRRDLYKYVSDALIPPEDLERDRWVAPTPQDIVNSYRGSGVRLRAEDIILHENKIDYSARNKNPLDEVHFFDDLDATDKRKLRPDQISSMVVAHHQERSLRLYSRNSSPQHVQAAHEAFDSWCRGRFGSKVITSTPCKPPRPPPPQPAANALAAGVDAVGGKRARGLFVGDDDTSPSNLVQAKMARQ</sequence>
<feature type="region of interest" description="Disordered" evidence="1">
    <location>
        <begin position="62"/>
        <end position="98"/>
    </location>
</feature>
<protein>
    <recommendedName>
        <fullName evidence="2">HD domain-containing protein</fullName>
    </recommendedName>
</protein>
<evidence type="ECO:0000313" key="3">
    <source>
        <dbReference type="EMBL" id="KAI3430367.1"/>
    </source>
</evidence>
<evidence type="ECO:0000313" key="4">
    <source>
        <dbReference type="Proteomes" id="UP001055712"/>
    </source>
</evidence>
<comment type="caution">
    <text evidence="3">The sequence shown here is derived from an EMBL/GenBank/DDBJ whole genome shotgun (WGS) entry which is preliminary data.</text>
</comment>
<dbReference type="GO" id="GO:0008832">
    <property type="term" value="F:dGTPase activity"/>
    <property type="evidence" value="ECO:0007669"/>
    <property type="project" value="TreeGrafter"/>
</dbReference>
<dbReference type="SUPFAM" id="SSF109604">
    <property type="entry name" value="HD-domain/PDEase-like"/>
    <property type="match status" value="1"/>
</dbReference>
<dbReference type="InterPro" id="IPR006674">
    <property type="entry name" value="HD_domain"/>
</dbReference>
<dbReference type="InterPro" id="IPR003607">
    <property type="entry name" value="HD/PDEase_dom"/>
</dbReference>
<keyword evidence="4" id="KW-1185">Reference proteome</keyword>
<name>A0A9D4TNF2_CHLVU</name>
<dbReference type="Pfam" id="PF01966">
    <property type="entry name" value="HD"/>
    <property type="match status" value="1"/>
</dbReference>
<dbReference type="PANTHER" id="PTHR11373:SF4">
    <property type="entry name" value="DEOXYNUCLEOSIDE TRIPHOSPHATE TRIPHOSPHOHYDROLASE SAMHD1"/>
    <property type="match status" value="1"/>
</dbReference>
<reference evidence="3" key="2">
    <citation type="submission" date="2020-11" db="EMBL/GenBank/DDBJ databases">
        <authorList>
            <person name="Cecchin M."/>
            <person name="Marcolungo L."/>
            <person name="Rossato M."/>
            <person name="Girolomoni L."/>
            <person name="Cosentino E."/>
            <person name="Cuine S."/>
            <person name="Li-Beisson Y."/>
            <person name="Delledonne M."/>
            <person name="Ballottari M."/>
        </authorList>
    </citation>
    <scope>NUCLEOTIDE SEQUENCE</scope>
    <source>
        <strain evidence="3">211/11P</strain>
        <tissue evidence="3">Whole cell</tissue>
    </source>
</reference>
<dbReference type="GO" id="GO:0006203">
    <property type="term" value="P:dGTP catabolic process"/>
    <property type="evidence" value="ECO:0007669"/>
    <property type="project" value="TreeGrafter"/>
</dbReference>
<organism evidence="3 4">
    <name type="scientific">Chlorella vulgaris</name>
    <name type="common">Green alga</name>
    <dbReference type="NCBI Taxonomy" id="3077"/>
    <lineage>
        <taxon>Eukaryota</taxon>
        <taxon>Viridiplantae</taxon>
        <taxon>Chlorophyta</taxon>
        <taxon>core chlorophytes</taxon>
        <taxon>Trebouxiophyceae</taxon>
        <taxon>Chlorellales</taxon>
        <taxon>Chlorellaceae</taxon>
        <taxon>Chlorella clade</taxon>
        <taxon>Chlorella</taxon>
    </lineage>
</organism>
<proteinExistence type="predicted"/>
<dbReference type="OrthoDB" id="9991235at2759"/>
<dbReference type="AlphaFoldDB" id="A0A9D4TNF2"/>
<dbReference type="GO" id="GO:0005634">
    <property type="term" value="C:nucleus"/>
    <property type="evidence" value="ECO:0007669"/>
    <property type="project" value="TreeGrafter"/>
</dbReference>
<evidence type="ECO:0000259" key="2">
    <source>
        <dbReference type="PROSITE" id="PS51831"/>
    </source>
</evidence>
<gene>
    <name evidence="3" type="ORF">D9Q98_004962</name>
</gene>
<dbReference type="Proteomes" id="UP001055712">
    <property type="component" value="Unassembled WGS sequence"/>
</dbReference>
<dbReference type="InterPro" id="IPR050135">
    <property type="entry name" value="dGTPase-like"/>
</dbReference>
<dbReference type="PANTHER" id="PTHR11373">
    <property type="entry name" value="DEOXYNUCLEOSIDE TRIPHOSPHATE TRIPHOSPHOHYDROLASE"/>
    <property type="match status" value="1"/>
</dbReference>
<evidence type="ECO:0000256" key="1">
    <source>
        <dbReference type="SAM" id="MobiDB-lite"/>
    </source>
</evidence>
<dbReference type="EMBL" id="SIDB01000007">
    <property type="protein sequence ID" value="KAI3430367.1"/>
    <property type="molecule type" value="Genomic_DNA"/>
</dbReference>
<reference evidence="3" key="1">
    <citation type="journal article" date="2019" name="Plant J.">
        <title>Chlorella vulgaris genome assembly and annotation reveals the molecular basis for metabolic acclimation to high light conditions.</title>
        <authorList>
            <person name="Cecchin M."/>
            <person name="Marcolungo L."/>
            <person name="Rossato M."/>
            <person name="Girolomoni L."/>
            <person name="Cosentino E."/>
            <person name="Cuine S."/>
            <person name="Li-Beisson Y."/>
            <person name="Delledonne M."/>
            <person name="Ballottari M."/>
        </authorList>
    </citation>
    <scope>NUCLEOTIDE SEQUENCE</scope>
    <source>
        <strain evidence="3">211/11P</strain>
    </source>
</reference>
<dbReference type="SMART" id="SM00471">
    <property type="entry name" value="HDc"/>
    <property type="match status" value="1"/>
</dbReference>
<dbReference type="PROSITE" id="PS51831">
    <property type="entry name" value="HD"/>
    <property type="match status" value="1"/>
</dbReference>
<dbReference type="Gene3D" id="3.30.70.2760">
    <property type="match status" value="1"/>
</dbReference>
<feature type="domain" description="HD" evidence="2">
    <location>
        <begin position="154"/>
        <end position="289"/>
    </location>
</feature>
<accession>A0A9D4TNF2</accession>